<feature type="DNA-binding region" description="HMG box" evidence="9">
    <location>
        <begin position="127"/>
        <end position="194"/>
    </location>
</feature>
<dbReference type="SMART" id="SM00398">
    <property type="entry name" value="HMG"/>
    <property type="match status" value="1"/>
</dbReference>
<comment type="similarity">
    <text evidence="2">Belongs to the TCF/LEF family.</text>
</comment>
<dbReference type="Proteomes" id="UP000829354">
    <property type="component" value="Chromosome IV"/>
</dbReference>
<keyword evidence="7" id="KW-0804">Transcription</keyword>
<keyword evidence="6" id="KW-0010">Activator</keyword>
<dbReference type="PANTHER" id="PTHR10373:SF38">
    <property type="entry name" value="PROTEIN PANGOLIN, ISOFORM J"/>
    <property type="match status" value="1"/>
</dbReference>
<evidence type="ECO:0000256" key="6">
    <source>
        <dbReference type="ARBA" id="ARBA00023159"/>
    </source>
</evidence>
<evidence type="ECO:0000256" key="3">
    <source>
        <dbReference type="ARBA" id="ARBA00022687"/>
    </source>
</evidence>
<evidence type="ECO:0000256" key="4">
    <source>
        <dbReference type="ARBA" id="ARBA00023015"/>
    </source>
</evidence>
<evidence type="ECO:0000256" key="9">
    <source>
        <dbReference type="PROSITE-ProRule" id="PRU00267"/>
    </source>
</evidence>
<evidence type="ECO:0000256" key="7">
    <source>
        <dbReference type="ARBA" id="ARBA00023163"/>
    </source>
</evidence>
<comment type="subcellular location">
    <subcellularLocation>
        <location evidence="1">Nucleus</location>
    </subcellularLocation>
</comment>
<evidence type="ECO:0000256" key="1">
    <source>
        <dbReference type="ARBA" id="ARBA00004123"/>
    </source>
</evidence>
<protein>
    <recommendedName>
        <fullName evidence="10">HMG box domain-containing protein</fullName>
    </recommendedName>
</protein>
<dbReference type="PROSITE" id="PS50118">
    <property type="entry name" value="HMG_BOX_2"/>
    <property type="match status" value="1"/>
</dbReference>
<dbReference type="SUPFAM" id="SSF47095">
    <property type="entry name" value="HMG-box"/>
    <property type="match status" value="1"/>
</dbReference>
<dbReference type="PANTHER" id="PTHR10373">
    <property type="entry name" value="TRANSCRIPTION FACTOR 7 FAMILY MEMBER"/>
    <property type="match status" value="1"/>
</dbReference>
<evidence type="ECO:0000256" key="5">
    <source>
        <dbReference type="ARBA" id="ARBA00023125"/>
    </source>
</evidence>
<dbReference type="InterPro" id="IPR009071">
    <property type="entry name" value="HMG_box_dom"/>
</dbReference>
<reference evidence="11 12" key="1">
    <citation type="submission" date="2022-04" db="EMBL/GenBank/DDBJ databases">
        <title>Chromosome-level reference genomes for two strains of Caenorhabditis briggsae: an improved platform for comparative genomics.</title>
        <authorList>
            <person name="Stevens L."/>
            <person name="Andersen E."/>
        </authorList>
    </citation>
    <scope>NUCLEOTIDE SEQUENCE [LARGE SCALE GENOMIC DNA]</scope>
    <source>
        <strain evidence="11">VX34</strain>
        <tissue evidence="11">Whole-organism</tissue>
    </source>
</reference>
<accession>A0AAE9ESN1</accession>
<feature type="domain" description="HMG box" evidence="10">
    <location>
        <begin position="127"/>
        <end position="194"/>
    </location>
</feature>
<evidence type="ECO:0000256" key="2">
    <source>
        <dbReference type="ARBA" id="ARBA00006569"/>
    </source>
</evidence>
<evidence type="ECO:0000313" key="11">
    <source>
        <dbReference type="EMBL" id="UMM30691.1"/>
    </source>
</evidence>
<dbReference type="InterPro" id="IPR024940">
    <property type="entry name" value="TCF/LEF"/>
</dbReference>
<dbReference type="SMART" id="SM01366">
    <property type="entry name" value="c-clamp"/>
    <property type="match status" value="1"/>
</dbReference>
<evidence type="ECO:0000259" key="10">
    <source>
        <dbReference type="PROSITE" id="PS50118"/>
    </source>
</evidence>
<evidence type="ECO:0000313" key="12">
    <source>
        <dbReference type="Proteomes" id="UP000829354"/>
    </source>
</evidence>
<name>A0AAE9ESN1_CAEBR</name>
<dbReference type="GO" id="GO:0003677">
    <property type="term" value="F:DNA binding"/>
    <property type="evidence" value="ECO:0007669"/>
    <property type="project" value="UniProtKB-UniRule"/>
</dbReference>
<dbReference type="AlphaFoldDB" id="A0AAE9ESN1"/>
<dbReference type="Gene3D" id="1.10.30.10">
    <property type="entry name" value="High mobility group box domain"/>
    <property type="match status" value="1"/>
</dbReference>
<dbReference type="GO" id="GO:0016055">
    <property type="term" value="P:Wnt signaling pathway"/>
    <property type="evidence" value="ECO:0007669"/>
    <property type="project" value="UniProtKB-KW"/>
</dbReference>
<evidence type="ECO:0000256" key="8">
    <source>
        <dbReference type="ARBA" id="ARBA00023242"/>
    </source>
</evidence>
<organism evidence="11 12">
    <name type="scientific">Caenorhabditis briggsae</name>
    <dbReference type="NCBI Taxonomy" id="6238"/>
    <lineage>
        <taxon>Eukaryota</taxon>
        <taxon>Metazoa</taxon>
        <taxon>Ecdysozoa</taxon>
        <taxon>Nematoda</taxon>
        <taxon>Chromadorea</taxon>
        <taxon>Rhabditida</taxon>
        <taxon>Rhabditina</taxon>
        <taxon>Rhabditomorpha</taxon>
        <taxon>Rhabditoidea</taxon>
        <taxon>Rhabditidae</taxon>
        <taxon>Peloderinae</taxon>
        <taxon>Caenorhabditis</taxon>
    </lineage>
</organism>
<keyword evidence="12" id="KW-1185">Reference proteome</keyword>
<keyword evidence="3" id="KW-0879">Wnt signaling pathway</keyword>
<keyword evidence="8 9" id="KW-0539">Nucleus</keyword>
<dbReference type="EMBL" id="CP092623">
    <property type="protein sequence ID" value="UMM30691.1"/>
    <property type="molecule type" value="Genomic_DNA"/>
</dbReference>
<gene>
    <name evidence="11" type="ORF">L5515_012467</name>
</gene>
<dbReference type="FunFam" id="1.10.30.10:FF:000111">
    <property type="entry name" value="Protein CBG16744"/>
    <property type="match status" value="1"/>
</dbReference>
<dbReference type="Pfam" id="PF00505">
    <property type="entry name" value="HMG_box"/>
    <property type="match status" value="1"/>
</dbReference>
<keyword evidence="4" id="KW-0805">Transcription regulation</keyword>
<keyword evidence="5 9" id="KW-0238">DNA-binding</keyword>
<sequence length="272" mass="31474">MTDQNPMDPMNKDQVQYPVQNLPIPVDLFRGGELGPNLYHTLFLMNFQRNMLLANLAPNLLGFPPLIPGFLPLPILATPLLIQNPPVEDMVAPDDLANVVHQNPSVEDVPNVKQASRSLENEKNQRIKKPLNAFMCFAKEHRPKLWAELGTSSVEIIKILGQKWQELSAEEREKYVDIAQKEREEHKVKYPGWKATRNYRSKPMKRMIEKRKPVKKCRARFGMENEHLWCNKCLQKKRCSYQESIDNNADDKMGIQNQKPKILNILIQKSVN</sequence>
<dbReference type="InterPro" id="IPR036910">
    <property type="entry name" value="HMG_box_dom_sf"/>
</dbReference>
<proteinExistence type="inferred from homology"/>
<dbReference type="GO" id="GO:0005634">
    <property type="term" value="C:nucleus"/>
    <property type="evidence" value="ECO:0007669"/>
    <property type="project" value="UniProtKB-SubCell"/>
</dbReference>